<dbReference type="RefSeq" id="WP_188181188.1">
    <property type="nucleotide sequence ID" value="NZ_JACVQF010000186.1"/>
</dbReference>
<dbReference type="EMBL" id="JACVQF010000186">
    <property type="protein sequence ID" value="MBD0420188.1"/>
    <property type="molecule type" value="Genomic_DNA"/>
</dbReference>
<evidence type="ECO:0000256" key="1">
    <source>
        <dbReference type="SAM" id="MobiDB-lite"/>
    </source>
</evidence>
<organism evidence="2 3">
    <name type="scientific">Streptomyces griseicoloratus</name>
    <dbReference type="NCBI Taxonomy" id="2752516"/>
    <lineage>
        <taxon>Bacteria</taxon>
        <taxon>Bacillati</taxon>
        <taxon>Actinomycetota</taxon>
        <taxon>Actinomycetes</taxon>
        <taxon>Kitasatosporales</taxon>
        <taxon>Streptomycetaceae</taxon>
        <taxon>Streptomyces</taxon>
    </lineage>
</organism>
<proteinExistence type="predicted"/>
<sequence>MTTDTTDEPTVRSQESGRPKARRTRAESAPRTWVPAVEDGTTPRGPHAGPESHIVRGED</sequence>
<keyword evidence="3" id="KW-1185">Reference proteome</keyword>
<reference evidence="2" key="2">
    <citation type="submission" date="2020-09" db="EMBL/GenBank/DDBJ databases">
        <authorList>
            <person name="Luo X."/>
        </authorList>
    </citation>
    <scope>NUCLEOTIDE SEQUENCE</scope>
    <source>
        <strain evidence="2">TRM S81-3</strain>
    </source>
</reference>
<gene>
    <name evidence="2" type="ORF">H0H10_13580</name>
</gene>
<dbReference type="AlphaFoldDB" id="A0A926QQB4"/>
<evidence type="ECO:0000313" key="3">
    <source>
        <dbReference type="Proteomes" id="UP000621210"/>
    </source>
</evidence>
<feature type="region of interest" description="Disordered" evidence="1">
    <location>
        <begin position="1"/>
        <end position="59"/>
    </location>
</feature>
<reference evidence="2" key="1">
    <citation type="submission" date="2020-09" db="EMBL/GenBank/DDBJ databases">
        <title>Streptomyces grisecoloratus sp. nov., isolated from cotton soil.</title>
        <authorList>
            <person name="Xing L."/>
        </authorList>
    </citation>
    <scope>NUCLEOTIDE SEQUENCE</scope>
    <source>
        <strain evidence="2">TRM S81-3</strain>
    </source>
</reference>
<comment type="caution">
    <text evidence="2">The sequence shown here is derived from an EMBL/GenBank/DDBJ whole genome shotgun (WGS) entry which is preliminary data.</text>
</comment>
<protein>
    <submittedName>
        <fullName evidence="2">Uncharacterized protein</fullName>
    </submittedName>
</protein>
<name>A0A926QQB4_9ACTN</name>
<accession>A0A926QQB4</accession>
<dbReference type="Proteomes" id="UP000621210">
    <property type="component" value="Unassembled WGS sequence"/>
</dbReference>
<evidence type="ECO:0000313" key="2">
    <source>
        <dbReference type="EMBL" id="MBD0420188.1"/>
    </source>
</evidence>